<dbReference type="PANTHER" id="PTHR30576">
    <property type="entry name" value="COLANIC BIOSYNTHESIS UDP-GLUCOSE LIPID CARRIER TRANSFERASE"/>
    <property type="match status" value="1"/>
</dbReference>
<keyword evidence="2" id="KW-0808">Transferase</keyword>
<protein>
    <submittedName>
        <fullName evidence="2">Undecaprenyl-phosphate N-acetylgalactosaminyl 1-phosphate transferase</fullName>
        <ecNumber evidence="2">2.7.8.-</ecNumber>
    </submittedName>
</protein>
<dbReference type="AlphaFoldDB" id="A0A410W6D8"/>
<sequence length="208" mass="23218">MSTQAQRVEDIARRTIDIVASAGGLAVLAVPMVAVAVAVKVSSPGPVFFTQERVGKDGEHFNLIKFRSMRVAIDDKAAQVTAGGDPRITKIGGFLRNWKLDELPQLFNVLKGDMSLVGPRPEVPRYTPYWPKQYADIILTVRPGITNPVTVELRDQEELLAGREDPERFYIDEMLPEKARKYAEYVQARTLAGDLRTIFHTIKAVARL</sequence>
<organism evidence="2 3">
    <name type="scientific">Corynebacterium pelargi</name>
    <dbReference type="NCBI Taxonomy" id="1471400"/>
    <lineage>
        <taxon>Bacteria</taxon>
        <taxon>Bacillati</taxon>
        <taxon>Actinomycetota</taxon>
        <taxon>Actinomycetes</taxon>
        <taxon>Mycobacteriales</taxon>
        <taxon>Corynebacteriaceae</taxon>
        <taxon>Corynebacterium</taxon>
    </lineage>
</organism>
<dbReference type="RefSeq" id="WP_229718476.1">
    <property type="nucleotide sequence ID" value="NZ_BMCX01000005.1"/>
</dbReference>
<dbReference type="EC" id="2.7.8.-" evidence="2"/>
<proteinExistence type="inferred from homology"/>
<dbReference type="EMBL" id="CP035299">
    <property type="protein sequence ID" value="QAU51407.1"/>
    <property type="molecule type" value="Genomic_DNA"/>
</dbReference>
<evidence type="ECO:0000256" key="1">
    <source>
        <dbReference type="ARBA" id="ARBA00006464"/>
    </source>
</evidence>
<name>A0A410W6D8_9CORY</name>
<comment type="similarity">
    <text evidence="1">Belongs to the bacterial sugar transferase family.</text>
</comment>
<accession>A0A410W6D8</accession>
<reference evidence="2 3" key="1">
    <citation type="submission" date="2019-01" db="EMBL/GenBank/DDBJ databases">
        <authorList>
            <person name="Ruckert C."/>
            <person name="Busche T."/>
            <person name="Kalinowski J."/>
        </authorList>
    </citation>
    <scope>NUCLEOTIDE SEQUENCE [LARGE SCALE GENOMIC DNA]</scope>
    <source>
        <strain evidence="2 3">136/3</strain>
    </source>
</reference>
<gene>
    <name evidence="2" type="primary">tuaA</name>
    <name evidence="2" type="ORF">CPELA_00515</name>
</gene>
<dbReference type="InterPro" id="IPR003362">
    <property type="entry name" value="Bact_transf"/>
</dbReference>
<dbReference type="KEGG" id="cpeg:CPELA_00515"/>
<evidence type="ECO:0000313" key="2">
    <source>
        <dbReference type="EMBL" id="QAU51407.1"/>
    </source>
</evidence>
<dbReference type="Proteomes" id="UP000288929">
    <property type="component" value="Chromosome"/>
</dbReference>
<keyword evidence="3" id="KW-1185">Reference proteome</keyword>
<evidence type="ECO:0000313" key="3">
    <source>
        <dbReference type="Proteomes" id="UP000288929"/>
    </source>
</evidence>
<dbReference type="Pfam" id="PF02397">
    <property type="entry name" value="Bac_transf"/>
    <property type="match status" value="1"/>
</dbReference>
<dbReference type="GO" id="GO:0016780">
    <property type="term" value="F:phosphotransferase activity, for other substituted phosphate groups"/>
    <property type="evidence" value="ECO:0007669"/>
    <property type="project" value="TreeGrafter"/>
</dbReference>
<dbReference type="PANTHER" id="PTHR30576:SF20">
    <property type="entry name" value="QUINOVOSAMINEPHOSPHOTRANSFERAE-RELATED"/>
    <property type="match status" value="1"/>
</dbReference>